<gene>
    <name evidence="5" type="ORF">SAMN04488065_2754</name>
</gene>
<keyword evidence="3" id="KW-0812">Transmembrane</keyword>
<evidence type="ECO:0000259" key="4">
    <source>
        <dbReference type="Pfam" id="PF18204"/>
    </source>
</evidence>
<keyword evidence="3" id="KW-1133">Transmembrane helix</keyword>
<evidence type="ECO:0000313" key="6">
    <source>
        <dbReference type="Proteomes" id="UP000236755"/>
    </source>
</evidence>
<dbReference type="OrthoDB" id="242828at2157"/>
<evidence type="ECO:0000256" key="2">
    <source>
        <dbReference type="SAM" id="MobiDB-lite"/>
    </source>
</evidence>
<proteinExistence type="predicted"/>
<dbReference type="RefSeq" id="WP_218124114.1">
    <property type="nucleotide sequence ID" value="NZ_FNQT01000006.1"/>
</dbReference>
<feature type="non-terminal residue" evidence="5">
    <location>
        <position position="1"/>
    </location>
</feature>
<dbReference type="Pfam" id="PF18204">
    <property type="entry name" value="PGF-CTERM"/>
    <property type="match status" value="1"/>
</dbReference>
<dbReference type="GO" id="GO:0005886">
    <property type="term" value="C:plasma membrane"/>
    <property type="evidence" value="ECO:0007669"/>
    <property type="project" value="UniProtKB-SubCell"/>
</dbReference>
<evidence type="ECO:0000256" key="1">
    <source>
        <dbReference type="ARBA" id="ARBA00022729"/>
    </source>
</evidence>
<feature type="region of interest" description="Disordered" evidence="2">
    <location>
        <begin position="283"/>
        <end position="333"/>
    </location>
</feature>
<sequence length="355" mass="37517">VSDVGGTGNISSDVSVSDFNTGTSGQKSLRVTDTELSATFNTVGGQVSVDDRVVNVTGSSLGSNTVAFVFVDERGNTYYTDVTTDDDNTFDEDDLNIGSNLQEGQVSAHVLTVGRDNEFGDGGIESRSSGDAYNDLDQFASDLDNQSLTGQQVRSRLLEETTEATASDDRMVTTRFRLTDSRTTINSVYPDGMQASGVNPVGVDDEMVVEGRTNLRPDDNSITVELLTQDGDSVALTTTEDWGYDGKYEVSIELEDVQTGTYTLEADDSYNSDTVEVEIVQSVETATPEPTPTEEPTATPTATAEPTPEPTPEPTAKPTATATPTTTEGGGPGFGALVAVIALIAAALLAVRRDD</sequence>
<keyword evidence="1" id="KW-0732">Signal</keyword>
<accession>A0A1H4AG54</accession>
<keyword evidence="3" id="KW-0472">Membrane</keyword>
<reference evidence="5 6" key="1">
    <citation type="submission" date="2016-10" db="EMBL/GenBank/DDBJ databases">
        <authorList>
            <person name="de Groot N.N."/>
        </authorList>
    </citation>
    <scope>NUCLEOTIDE SEQUENCE [LARGE SCALE GENOMIC DNA]</scope>
    <source>
        <strain evidence="5 6">CGMCC 1.8712</strain>
    </source>
</reference>
<keyword evidence="6" id="KW-1185">Reference proteome</keyword>
<dbReference type="NCBIfam" id="TIGR04126">
    <property type="entry name" value="PGF_CTERM"/>
    <property type="match status" value="1"/>
</dbReference>
<dbReference type="InterPro" id="IPR026371">
    <property type="entry name" value="PGF_CTERM"/>
</dbReference>
<feature type="compositionally biased region" description="Low complexity" evidence="2">
    <location>
        <begin position="316"/>
        <end position="327"/>
    </location>
</feature>
<dbReference type="AlphaFoldDB" id="A0A1H4AG54"/>
<dbReference type="Proteomes" id="UP000236755">
    <property type="component" value="Unassembled WGS sequence"/>
</dbReference>
<feature type="domain" description="PGF-CTERM archaeal protein-sorting signal" evidence="4">
    <location>
        <begin position="332"/>
        <end position="353"/>
    </location>
</feature>
<protein>
    <submittedName>
        <fullName evidence="5">Major cell surface glycoprotein</fullName>
    </submittedName>
</protein>
<evidence type="ECO:0000256" key="3">
    <source>
        <dbReference type="SAM" id="Phobius"/>
    </source>
</evidence>
<dbReference type="EMBL" id="FNQT01000006">
    <property type="protein sequence ID" value="SEA34856.1"/>
    <property type="molecule type" value="Genomic_DNA"/>
</dbReference>
<organism evidence="5 6">
    <name type="scientific">Haloplanus vescus</name>
    <dbReference type="NCBI Taxonomy" id="555874"/>
    <lineage>
        <taxon>Archaea</taxon>
        <taxon>Methanobacteriati</taxon>
        <taxon>Methanobacteriota</taxon>
        <taxon>Stenosarchaea group</taxon>
        <taxon>Halobacteria</taxon>
        <taxon>Halobacteriales</taxon>
        <taxon>Haloferacaceae</taxon>
        <taxon>Haloplanus</taxon>
    </lineage>
</organism>
<feature type="compositionally biased region" description="Low complexity" evidence="2">
    <location>
        <begin position="284"/>
        <end position="306"/>
    </location>
</feature>
<name>A0A1H4AG54_9EURY</name>
<evidence type="ECO:0000313" key="5">
    <source>
        <dbReference type="EMBL" id="SEA34856.1"/>
    </source>
</evidence>
<dbReference type="GO" id="GO:0030115">
    <property type="term" value="C:S-layer"/>
    <property type="evidence" value="ECO:0007669"/>
    <property type="project" value="UniProtKB-SubCell"/>
</dbReference>
<feature type="transmembrane region" description="Helical" evidence="3">
    <location>
        <begin position="333"/>
        <end position="351"/>
    </location>
</feature>